<sequence>MAAGRRAGGGVDGGASRHPYRRRRSWRWGRGDVGVAVGRHHRRGAVLAGHPDVHRAGGVRRNGHREDVRSRGGEGRGHPADAHRGDAGEVRAGDLDDVATGSRA</sequence>
<dbReference type="EMBL" id="VSSQ01138880">
    <property type="protein sequence ID" value="MPN61781.1"/>
    <property type="molecule type" value="Genomic_DNA"/>
</dbReference>
<name>A0A645JDW7_9ZZZZ</name>
<reference evidence="2" key="1">
    <citation type="submission" date="2019-08" db="EMBL/GenBank/DDBJ databases">
        <authorList>
            <person name="Kucharzyk K."/>
            <person name="Murdoch R.W."/>
            <person name="Higgins S."/>
            <person name="Loffler F."/>
        </authorList>
    </citation>
    <scope>NUCLEOTIDE SEQUENCE</scope>
</reference>
<dbReference type="AlphaFoldDB" id="A0A645JDW7"/>
<evidence type="ECO:0000313" key="2">
    <source>
        <dbReference type="EMBL" id="MPN61781.1"/>
    </source>
</evidence>
<organism evidence="2">
    <name type="scientific">bioreactor metagenome</name>
    <dbReference type="NCBI Taxonomy" id="1076179"/>
    <lineage>
        <taxon>unclassified sequences</taxon>
        <taxon>metagenomes</taxon>
        <taxon>ecological metagenomes</taxon>
    </lineage>
</organism>
<comment type="caution">
    <text evidence="2">The sequence shown here is derived from an EMBL/GenBank/DDBJ whole genome shotgun (WGS) entry which is preliminary data.</text>
</comment>
<feature type="region of interest" description="Disordered" evidence="1">
    <location>
        <begin position="1"/>
        <end position="104"/>
    </location>
</feature>
<gene>
    <name evidence="2" type="ORF">SDC9_209524</name>
</gene>
<proteinExistence type="predicted"/>
<evidence type="ECO:0000256" key="1">
    <source>
        <dbReference type="SAM" id="MobiDB-lite"/>
    </source>
</evidence>
<feature type="compositionally biased region" description="Basic residues" evidence="1">
    <location>
        <begin position="18"/>
        <end position="27"/>
    </location>
</feature>
<feature type="compositionally biased region" description="Basic and acidic residues" evidence="1">
    <location>
        <begin position="64"/>
        <end position="94"/>
    </location>
</feature>
<feature type="compositionally biased region" description="Gly residues" evidence="1">
    <location>
        <begin position="1"/>
        <end position="13"/>
    </location>
</feature>
<accession>A0A645JDW7</accession>
<protein>
    <submittedName>
        <fullName evidence="2">Uncharacterized protein</fullName>
    </submittedName>
</protein>